<protein>
    <submittedName>
        <fullName evidence="2">Uncharacterized protein</fullName>
    </submittedName>
</protein>
<dbReference type="EMBL" id="CP015249">
    <property type="protein sequence ID" value="ANB19813.1"/>
    <property type="molecule type" value="Genomic_DNA"/>
</dbReference>
<gene>
    <name evidence="2" type="ORF">I596_3830</name>
</gene>
<proteinExistence type="predicted"/>
<dbReference type="KEGG" id="dko:I596_3830"/>
<dbReference type="AlphaFoldDB" id="A0A167HCI8"/>
<accession>A0A167HCI8</accession>
<sequence>MVRPRLNARVRGEPTRQASGAGAGENRTVPAGAGDPQAPCPSFPSHRACR</sequence>
<organism evidence="2 3">
    <name type="scientific">Dokdonella koreensis DS-123</name>
    <dbReference type="NCBI Taxonomy" id="1300342"/>
    <lineage>
        <taxon>Bacteria</taxon>
        <taxon>Pseudomonadati</taxon>
        <taxon>Pseudomonadota</taxon>
        <taxon>Gammaproteobacteria</taxon>
        <taxon>Lysobacterales</taxon>
        <taxon>Rhodanobacteraceae</taxon>
        <taxon>Dokdonella</taxon>
    </lineage>
</organism>
<name>A0A167HCI8_9GAMM</name>
<evidence type="ECO:0000256" key="1">
    <source>
        <dbReference type="SAM" id="MobiDB-lite"/>
    </source>
</evidence>
<evidence type="ECO:0000313" key="2">
    <source>
        <dbReference type="EMBL" id="ANB19813.1"/>
    </source>
</evidence>
<feature type="region of interest" description="Disordered" evidence="1">
    <location>
        <begin position="1"/>
        <end position="50"/>
    </location>
</feature>
<dbReference type="Proteomes" id="UP000076830">
    <property type="component" value="Chromosome"/>
</dbReference>
<reference evidence="2 3" key="1">
    <citation type="submission" date="2016-04" db="EMBL/GenBank/DDBJ databases">
        <title>Complete genome sequence of Dokdonella koreensis DS-123T.</title>
        <authorList>
            <person name="Kim J.F."/>
            <person name="Lee H."/>
            <person name="Kwak M.-J."/>
        </authorList>
    </citation>
    <scope>NUCLEOTIDE SEQUENCE [LARGE SCALE GENOMIC DNA]</scope>
    <source>
        <strain evidence="2 3">DS-123</strain>
    </source>
</reference>
<keyword evidence="3" id="KW-1185">Reference proteome</keyword>
<evidence type="ECO:0000313" key="3">
    <source>
        <dbReference type="Proteomes" id="UP000076830"/>
    </source>
</evidence>